<reference evidence="1" key="1">
    <citation type="submission" date="2023-07" db="EMBL/GenBank/DDBJ databases">
        <title>Sorghum-associated microbial communities from plants grown in Nebraska, USA.</title>
        <authorList>
            <person name="Schachtman D."/>
        </authorList>
    </citation>
    <scope>NUCLEOTIDE SEQUENCE</scope>
    <source>
        <strain evidence="1">DS2795</strain>
    </source>
</reference>
<proteinExistence type="predicted"/>
<dbReference type="EMBL" id="JAUSRR010000004">
    <property type="protein sequence ID" value="MDP9923770.1"/>
    <property type="molecule type" value="Genomic_DNA"/>
</dbReference>
<dbReference type="RefSeq" id="WP_253252397.1">
    <property type="nucleotide sequence ID" value="NZ_JAUSRQ010000003.1"/>
</dbReference>
<accession>A0AAW8DW75</accession>
<dbReference type="AlphaFoldDB" id="A0AAW8DW75"/>
<evidence type="ECO:0000313" key="1">
    <source>
        <dbReference type="EMBL" id="MDP9923770.1"/>
    </source>
</evidence>
<gene>
    <name evidence="1" type="ORF">J2W25_002793</name>
</gene>
<dbReference type="Proteomes" id="UP001244295">
    <property type="component" value="Unassembled WGS sequence"/>
</dbReference>
<comment type="caution">
    <text evidence="1">The sequence shown here is derived from an EMBL/GenBank/DDBJ whole genome shotgun (WGS) entry which is preliminary data.</text>
</comment>
<protein>
    <submittedName>
        <fullName evidence="1">Uncharacterized protein</fullName>
    </submittedName>
</protein>
<organism evidence="1 2">
    <name type="scientific">Variovorax boronicumulans</name>
    <dbReference type="NCBI Taxonomy" id="436515"/>
    <lineage>
        <taxon>Bacteria</taxon>
        <taxon>Pseudomonadati</taxon>
        <taxon>Pseudomonadota</taxon>
        <taxon>Betaproteobacteria</taxon>
        <taxon>Burkholderiales</taxon>
        <taxon>Comamonadaceae</taxon>
        <taxon>Variovorax</taxon>
    </lineage>
</organism>
<evidence type="ECO:0000313" key="2">
    <source>
        <dbReference type="Proteomes" id="UP001244295"/>
    </source>
</evidence>
<sequence>MAALFFTELEPFGTRWRAALASCLPALRRDAEVVRPSSPPPADRVCALVFIANLAQLADSDGPEVAAGVSREIRRRLFAAFPPSGDTDLSCLRDDCFLLRTRHARLDDLLAALGREPILVKGIAAQPQLHADWIALRDSGPMSPAEIELALWAAQPHPAPTARGRPASDVVVDDIEHVYDLRIARQGDALWLRERCLRGAEERARIDTLFAQLQPG</sequence>
<name>A0AAW8DW75_9BURK</name>